<accession>A0A0H5NUG9</accession>
<gene>
    <name evidence="2" type="ORF">ERS450000_00253</name>
</gene>
<dbReference type="SMART" id="SM00530">
    <property type="entry name" value="HTH_XRE"/>
    <property type="match status" value="1"/>
</dbReference>
<dbReference type="InterPro" id="IPR027910">
    <property type="entry name" value="YdiL_sf"/>
</dbReference>
<dbReference type="Pfam" id="PF01381">
    <property type="entry name" value="HTH_3"/>
    <property type="match status" value="1"/>
</dbReference>
<dbReference type="InterPro" id="IPR001387">
    <property type="entry name" value="Cro/C1-type_HTH"/>
</dbReference>
<proteinExistence type="predicted"/>
<dbReference type="SUPFAM" id="SSF47413">
    <property type="entry name" value="lambda repressor-like DNA-binding domains"/>
    <property type="match status" value="1"/>
</dbReference>
<evidence type="ECO:0000259" key="1">
    <source>
        <dbReference type="PROSITE" id="PS50943"/>
    </source>
</evidence>
<sequence>MTAPAASLPQWRRAPACHHWGHHPPTLAGVLAERDDMAYEYGRGAEMLLARTELGLSREEMAAVLRVKVTSYQRWENGRDAIPDGVWNDVDRLRSEFDDRVQKLAEEAATVAGPHIVRVWRGPSDTEPLPGLWLSIVAAARRAAGNIVPRYPEDIE</sequence>
<organism evidence="2 3">
    <name type="scientific">Nocardia farcinica</name>
    <dbReference type="NCBI Taxonomy" id="37329"/>
    <lineage>
        <taxon>Bacteria</taxon>
        <taxon>Bacillati</taxon>
        <taxon>Actinomycetota</taxon>
        <taxon>Actinomycetes</taxon>
        <taxon>Mycobacteriales</taxon>
        <taxon>Nocardiaceae</taxon>
        <taxon>Nocardia</taxon>
    </lineage>
</organism>
<protein>
    <submittedName>
        <fullName evidence="2">Helix-turn-helix</fullName>
    </submittedName>
</protein>
<dbReference type="AlphaFoldDB" id="A0A0H5NUG9"/>
<dbReference type="GO" id="GO:0003677">
    <property type="term" value="F:DNA binding"/>
    <property type="evidence" value="ECO:0007669"/>
    <property type="project" value="InterPro"/>
</dbReference>
<name>A0A0H5NUG9_NOCFR</name>
<dbReference type="CDD" id="cd00093">
    <property type="entry name" value="HTH_XRE"/>
    <property type="match status" value="1"/>
</dbReference>
<evidence type="ECO:0000313" key="3">
    <source>
        <dbReference type="Proteomes" id="UP000057820"/>
    </source>
</evidence>
<dbReference type="Gene3D" id="1.10.3100.10">
    <property type="entry name" value="Putative cytoplasmic protein"/>
    <property type="match status" value="1"/>
</dbReference>
<evidence type="ECO:0000313" key="2">
    <source>
        <dbReference type="EMBL" id="CRY73666.1"/>
    </source>
</evidence>
<dbReference type="PROSITE" id="PS50943">
    <property type="entry name" value="HTH_CROC1"/>
    <property type="match status" value="1"/>
</dbReference>
<feature type="domain" description="HTH cro/C1-type" evidence="1">
    <location>
        <begin position="47"/>
        <end position="79"/>
    </location>
</feature>
<dbReference type="InterPro" id="IPR010982">
    <property type="entry name" value="Lambda_DNA-bd_dom_sf"/>
</dbReference>
<reference evidence="3" key="1">
    <citation type="submission" date="2015-03" db="EMBL/GenBank/DDBJ databases">
        <authorList>
            <consortium name="Pathogen Informatics"/>
        </authorList>
    </citation>
    <scope>NUCLEOTIDE SEQUENCE [LARGE SCALE GENOMIC DNA]</scope>
    <source>
        <strain evidence="3">NCTC11134</strain>
    </source>
</reference>
<dbReference type="KEGG" id="nfr:ERS450000_00253"/>
<dbReference type="Proteomes" id="UP000057820">
    <property type="component" value="Chromosome 1"/>
</dbReference>
<dbReference type="EMBL" id="LN868938">
    <property type="protein sequence ID" value="CRY73666.1"/>
    <property type="molecule type" value="Genomic_DNA"/>
</dbReference>